<protein>
    <recommendedName>
        <fullName evidence="3">Cyanovirin-N domain-containing protein</fullName>
    </recommendedName>
</protein>
<dbReference type="Proteomes" id="UP000327118">
    <property type="component" value="Unassembled WGS sequence"/>
</dbReference>
<proteinExistence type="predicted"/>
<organism evidence="1 2">
    <name type="scientific">Aspergillus coremiiformis</name>
    <dbReference type="NCBI Taxonomy" id="138285"/>
    <lineage>
        <taxon>Eukaryota</taxon>
        <taxon>Fungi</taxon>
        <taxon>Dikarya</taxon>
        <taxon>Ascomycota</taxon>
        <taxon>Pezizomycotina</taxon>
        <taxon>Eurotiomycetes</taxon>
        <taxon>Eurotiomycetidae</taxon>
        <taxon>Eurotiales</taxon>
        <taxon>Aspergillaceae</taxon>
        <taxon>Aspergillus</taxon>
        <taxon>Aspergillus subgen. Circumdati</taxon>
    </lineage>
</organism>
<dbReference type="AlphaFoldDB" id="A0A5N6YZD8"/>
<keyword evidence="2" id="KW-1185">Reference proteome</keyword>
<name>A0A5N6YZD8_9EURO</name>
<gene>
    <name evidence="1" type="ORF">BDV28DRAFT_139893</name>
</gene>
<evidence type="ECO:0000313" key="2">
    <source>
        <dbReference type="Proteomes" id="UP000327118"/>
    </source>
</evidence>
<accession>A0A5N6YZD8</accession>
<reference evidence="2" key="1">
    <citation type="submission" date="2019-04" db="EMBL/GenBank/DDBJ databases">
        <title>Friends and foes A comparative genomics studyof 23 Aspergillus species from section Flavi.</title>
        <authorList>
            <consortium name="DOE Joint Genome Institute"/>
            <person name="Kjaerbolling I."/>
            <person name="Vesth T."/>
            <person name="Frisvad J.C."/>
            <person name="Nybo J.L."/>
            <person name="Theobald S."/>
            <person name="Kildgaard S."/>
            <person name="Isbrandt T."/>
            <person name="Kuo A."/>
            <person name="Sato A."/>
            <person name="Lyhne E.K."/>
            <person name="Kogle M.E."/>
            <person name="Wiebenga A."/>
            <person name="Kun R.S."/>
            <person name="Lubbers R.J."/>
            <person name="Makela M.R."/>
            <person name="Barry K."/>
            <person name="Chovatia M."/>
            <person name="Clum A."/>
            <person name="Daum C."/>
            <person name="Haridas S."/>
            <person name="He G."/>
            <person name="LaButti K."/>
            <person name="Lipzen A."/>
            <person name="Mondo S."/>
            <person name="Riley R."/>
            <person name="Salamov A."/>
            <person name="Simmons B.A."/>
            <person name="Magnuson J.K."/>
            <person name="Henrissat B."/>
            <person name="Mortensen U.H."/>
            <person name="Larsen T.O."/>
            <person name="Devries R.P."/>
            <person name="Grigoriev I.V."/>
            <person name="Machida M."/>
            <person name="Baker S.E."/>
            <person name="Andersen M.R."/>
        </authorList>
    </citation>
    <scope>NUCLEOTIDE SEQUENCE [LARGE SCALE GENOMIC DNA]</scope>
    <source>
        <strain evidence="2">CBS 553.77</strain>
    </source>
</reference>
<sequence length="101" mass="11425">MSSHMFATCFHPRFGTRTLELDLGSCVGWDARTKLLVPQYHGNGFVKGDCKWCVYDGQVFLRASERRLECWCSTGITAHRPGQYPFPRYAIQSGGRKPPAL</sequence>
<dbReference type="EMBL" id="ML739251">
    <property type="protein sequence ID" value="KAE8350056.1"/>
    <property type="molecule type" value="Genomic_DNA"/>
</dbReference>
<dbReference type="OrthoDB" id="4379318at2759"/>
<evidence type="ECO:0000313" key="1">
    <source>
        <dbReference type="EMBL" id="KAE8350056.1"/>
    </source>
</evidence>
<evidence type="ECO:0008006" key="3">
    <source>
        <dbReference type="Google" id="ProtNLM"/>
    </source>
</evidence>